<organism evidence="5 6">
    <name type="scientific">Kluyveromyces dobzhanskii CBS 2104</name>
    <dbReference type="NCBI Taxonomy" id="1427455"/>
    <lineage>
        <taxon>Eukaryota</taxon>
        <taxon>Fungi</taxon>
        <taxon>Dikarya</taxon>
        <taxon>Ascomycota</taxon>
        <taxon>Saccharomycotina</taxon>
        <taxon>Saccharomycetes</taxon>
        <taxon>Saccharomycetales</taxon>
        <taxon>Saccharomycetaceae</taxon>
        <taxon>Kluyveromyces</taxon>
    </lineage>
</organism>
<name>A0A0A8LBX7_9SACH</name>
<keyword evidence="6" id="KW-1185">Reference proteome</keyword>
<evidence type="ECO:0000313" key="5">
    <source>
        <dbReference type="EMBL" id="CDO95717.1"/>
    </source>
</evidence>
<evidence type="ECO:0000256" key="3">
    <source>
        <dbReference type="ARBA" id="ARBA00014638"/>
    </source>
</evidence>
<protein>
    <recommendedName>
        <fullName evidence="3">Required for respiratory growth protein 7, mitochondrial</fullName>
    </recommendedName>
</protein>
<dbReference type="GO" id="GO:0005739">
    <property type="term" value="C:mitochondrion"/>
    <property type="evidence" value="ECO:0007669"/>
    <property type="project" value="UniProtKB-SubCell"/>
</dbReference>
<dbReference type="OrthoDB" id="20734at2759"/>
<dbReference type="EMBL" id="CCBQ010000045">
    <property type="protein sequence ID" value="CDO95717.1"/>
    <property type="molecule type" value="Genomic_DNA"/>
</dbReference>
<gene>
    <name evidence="5" type="ORF">KLDO_g3948</name>
</gene>
<dbReference type="InterPro" id="IPR018828">
    <property type="entry name" value="RRG7"/>
</dbReference>
<sequence>MSWKGVFANKFPKEVLQQYIAANDGIVNSTVFQGTLYELTVVRELMDKLRIGNMQVVGGSYDGGIDIRGKWDISPLTEAIETKIQFEPLPKRLNLQKSSLKPWRHKMKPGKFLDCYVQCKAFSSDKVTGRQVRETIGAFAMGVPITKRNSSIMIMSSPTLFTRDGIRLFNEANIPMIFTQVEMIKKLADGSFDVEDSGQLQHYYENDHASKLLANCGIKEWLKLEGYRDYE</sequence>
<dbReference type="Pfam" id="PF10356">
    <property type="entry name" value="RRG7"/>
    <property type="match status" value="1"/>
</dbReference>
<reference evidence="5 6" key="1">
    <citation type="submission" date="2014-03" db="EMBL/GenBank/DDBJ databases">
        <title>The genome of Kluyveromyces dobzhanskii.</title>
        <authorList>
            <person name="Nystedt B."/>
            <person name="Astrom S."/>
        </authorList>
    </citation>
    <scope>NUCLEOTIDE SEQUENCE [LARGE SCALE GENOMIC DNA]</scope>
    <source>
        <strain evidence="5 6">CBS 2104</strain>
    </source>
</reference>
<dbReference type="PANTHER" id="PTHR28133:SF1">
    <property type="entry name" value="REQUIRED FOR RESPIRATORY GROWTH PROTEIN 7, MITOCHONDRIAL"/>
    <property type="match status" value="1"/>
</dbReference>
<dbReference type="Gene3D" id="3.40.1350.10">
    <property type="match status" value="1"/>
</dbReference>
<comment type="subcellular location">
    <subcellularLocation>
        <location evidence="1">Mitochondrion</location>
    </subcellularLocation>
</comment>
<evidence type="ECO:0000256" key="2">
    <source>
        <dbReference type="ARBA" id="ARBA00009554"/>
    </source>
</evidence>
<dbReference type="InterPro" id="IPR011856">
    <property type="entry name" value="tRNA_endonuc-like_dom_sf"/>
</dbReference>
<dbReference type="AlphaFoldDB" id="A0A0A8LBX7"/>
<comment type="caution">
    <text evidence="5">The sequence shown here is derived from an EMBL/GenBank/DDBJ whole genome shotgun (WGS) entry which is preliminary data.</text>
</comment>
<dbReference type="Proteomes" id="UP000031516">
    <property type="component" value="Unassembled WGS sequence"/>
</dbReference>
<dbReference type="PANTHER" id="PTHR28133">
    <property type="entry name" value="REQUIRED FOR RESPIRATORY GROWTH PROTEIN 7, MITOCHONDRIAL"/>
    <property type="match status" value="1"/>
</dbReference>
<evidence type="ECO:0000256" key="1">
    <source>
        <dbReference type="ARBA" id="ARBA00004173"/>
    </source>
</evidence>
<evidence type="ECO:0000313" key="6">
    <source>
        <dbReference type="Proteomes" id="UP000031516"/>
    </source>
</evidence>
<comment type="similarity">
    <text evidence="2">Belongs to the RRG7 family.</text>
</comment>
<proteinExistence type="inferred from homology"/>
<keyword evidence="4" id="KW-0496">Mitochondrion</keyword>
<evidence type="ECO:0000256" key="4">
    <source>
        <dbReference type="ARBA" id="ARBA00023128"/>
    </source>
</evidence>
<accession>A0A0A8LBX7</accession>
<dbReference type="GO" id="GO:0003676">
    <property type="term" value="F:nucleic acid binding"/>
    <property type="evidence" value="ECO:0007669"/>
    <property type="project" value="InterPro"/>
</dbReference>